<reference evidence="1" key="1">
    <citation type="submission" date="2019-03" db="EMBL/GenBank/DDBJ databases">
        <title>Complete genome sequence of enteropathogenic Citrobacter rodentium strain DBS100.</title>
        <authorList>
            <person name="Popov G."/>
            <person name="Fiebig A."/>
            <person name="Shideler S."/>
            <person name="Coombes B."/>
            <person name="Savchenko A."/>
        </authorList>
    </citation>
    <scope>NUCLEOTIDE SEQUENCE</scope>
    <source>
        <strain evidence="1">DBS100</strain>
    </source>
</reference>
<dbReference type="EMBL" id="CP038008">
    <property type="protein sequence ID" value="QBY30806.1"/>
    <property type="molecule type" value="Genomic_DNA"/>
</dbReference>
<proteinExistence type="predicted"/>
<dbReference type="Pfam" id="PF07369">
    <property type="entry name" value="DUF1488"/>
    <property type="match status" value="1"/>
</dbReference>
<organism evidence="1">
    <name type="scientific">Citrobacter rodentium</name>
    <dbReference type="NCBI Taxonomy" id="67825"/>
    <lineage>
        <taxon>Bacteria</taxon>
        <taxon>Pseudomonadati</taxon>
        <taxon>Pseudomonadota</taxon>
        <taxon>Gammaproteobacteria</taxon>
        <taxon>Enterobacterales</taxon>
        <taxon>Enterobacteriaceae</taxon>
        <taxon>Citrobacter</taxon>
    </lineage>
</organism>
<protein>
    <submittedName>
        <fullName evidence="1">DUF1488 domain-containing protein</fullName>
    </submittedName>
</protein>
<dbReference type="AlphaFoldDB" id="A0A482PT61"/>
<dbReference type="InterPro" id="IPR009962">
    <property type="entry name" value="DUF1488"/>
</dbReference>
<gene>
    <name evidence="1" type="ORF">E2R62_19450</name>
</gene>
<evidence type="ECO:0000313" key="1">
    <source>
        <dbReference type="EMBL" id="QBY30806.1"/>
    </source>
</evidence>
<dbReference type="Gene3D" id="3.30.160.140">
    <property type="entry name" value="Shew3726-like"/>
    <property type="match status" value="1"/>
</dbReference>
<dbReference type="RefSeq" id="WP_012908446.1">
    <property type="nucleotide sequence ID" value="NZ_CAJTBI010000043.1"/>
</dbReference>
<name>A0A482PT61_CITRO</name>
<dbReference type="InterPro" id="IPR036692">
    <property type="entry name" value="Shew3726-like_sf"/>
</dbReference>
<dbReference type="SUPFAM" id="SSF160272">
    <property type="entry name" value="Shew3726-like"/>
    <property type="match status" value="1"/>
</dbReference>
<dbReference type="OMA" id="MNQSIQF"/>
<sequence length="85" mass="9898">MNQAIQFPDREEWDTERYAVCFPVLVNGMQLTCAIRGETLASRFGGETAEQWLASFCENRWDLEEEAEALIQSQQEDDHGWIWLS</sequence>
<accession>A0A482PT61</accession>